<evidence type="ECO:0000256" key="5">
    <source>
        <dbReference type="ARBA" id="ARBA00022692"/>
    </source>
</evidence>
<evidence type="ECO:0000256" key="4">
    <source>
        <dbReference type="ARBA" id="ARBA00012269"/>
    </source>
</evidence>
<comment type="subcellular location">
    <subcellularLocation>
        <location evidence="2">Endoplasmic reticulum membrane</location>
        <topology evidence="2">Single-pass type II membrane protein</topology>
    </subcellularLocation>
</comment>
<dbReference type="EC" id="1.14.11.2" evidence="4"/>
<dbReference type="Pfam" id="PF13640">
    <property type="entry name" value="2OG-FeII_Oxy_3"/>
    <property type="match status" value="1"/>
</dbReference>
<dbReference type="PROSITE" id="PS51670">
    <property type="entry name" value="SHKT"/>
    <property type="match status" value="1"/>
</dbReference>
<evidence type="ECO:0000256" key="13">
    <source>
        <dbReference type="ARBA" id="ARBA00023180"/>
    </source>
</evidence>
<keyword evidence="10" id="KW-0560">Oxidoreductase</keyword>
<dbReference type="Proteomes" id="UP000734854">
    <property type="component" value="Unassembled WGS sequence"/>
</dbReference>
<feature type="chain" id="PRO_5035161085" description="procollagen-proline 4-dioxygenase" evidence="15">
    <location>
        <begin position="28"/>
        <end position="316"/>
    </location>
</feature>
<sequence length="316" mass="35598">MAVSCRLRLFLALFMAALSAFPSPCSSREFKLRDKSSDRVPVLQQDNLTVLIPFDPSKVIQLSWQPRVFFYEKFLSDEDCDHLIALAQGKLERLVVDASKENSVMYSINVSSGLFVPRGQDEVVSKVEERISSWTFLPKEYGEDMLIEHTPANESYEPHYDYYHDISRFAVAGHRVVTVLMYLSTISQGGETIFPQLELKHTQTKDLPCEATGYAVKPVKGSAILFFNLHPDATPDAMSLHSSCSVLDGEKWTATKWIHVRNFNPSNQPMVLDEECTDEDDNCASWALMGECEKNAVYMLGTPDYYGSCRKSCGAC</sequence>
<name>A0A8J5FUA5_ZINOF</name>
<dbReference type="InterPro" id="IPR003582">
    <property type="entry name" value="ShKT_dom"/>
</dbReference>
<dbReference type="InterPro" id="IPR044862">
    <property type="entry name" value="Pro_4_hyd_alph_FE2OG_OXY"/>
</dbReference>
<evidence type="ECO:0000256" key="7">
    <source>
        <dbReference type="ARBA" id="ARBA00022964"/>
    </source>
</evidence>
<keyword evidence="6" id="KW-0479">Metal-binding</keyword>
<evidence type="ECO:0000256" key="6">
    <source>
        <dbReference type="ARBA" id="ARBA00022723"/>
    </source>
</evidence>
<evidence type="ECO:0000256" key="1">
    <source>
        <dbReference type="ARBA" id="ARBA00001961"/>
    </source>
</evidence>
<dbReference type="FunFam" id="2.60.120.620:FF:000002">
    <property type="entry name" value="Prolyl 4-hydroxylase 4"/>
    <property type="match status" value="1"/>
</dbReference>
<dbReference type="GO" id="GO:0005789">
    <property type="term" value="C:endoplasmic reticulum membrane"/>
    <property type="evidence" value="ECO:0007669"/>
    <property type="project" value="UniProtKB-SubCell"/>
</dbReference>
<evidence type="ECO:0000259" key="16">
    <source>
        <dbReference type="PROSITE" id="PS51471"/>
    </source>
</evidence>
<keyword evidence="9" id="KW-1133">Transmembrane helix</keyword>
<evidence type="ECO:0000256" key="11">
    <source>
        <dbReference type="ARBA" id="ARBA00023004"/>
    </source>
</evidence>
<keyword evidence="15" id="KW-0732">Signal</keyword>
<evidence type="ECO:0000313" key="18">
    <source>
        <dbReference type="EMBL" id="KAG6494429.1"/>
    </source>
</evidence>
<dbReference type="Pfam" id="PF01549">
    <property type="entry name" value="ShK"/>
    <property type="match status" value="1"/>
</dbReference>
<dbReference type="EMBL" id="JACMSC010000013">
    <property type="protein sequence ID" value="KAG6494429.1"/>
    <property type="molecule type" value="Genomic_DNA"/>
</dbReference>
<dbReference type="GO" id="GO:0005506">
    <property type="term" value="F:iron ion binding"/>
    <property type="evidence" value="ECO:0007669"/>
    <property type="project" value="InterPro"/>
</dbReference>
<comment type="caution">
    <text evidence="18">The sequence shown here is derived from an EMBL/GenBank/DDBJ whole genome shotgun (WGS) entry which is preliminary data.</text>
</comment>
<organism evidence="18 19">
    <name type="scientific">Zingiber officinale</name>
    <name type="common">Ginger</name>
    <name type="synonym">Amomum zingiber</name>
    <dbReference type="NCBI Taxonomy" id="94328"/>
    <lineage>
        <taxon>Eukaryota</taxon>
        <taxon>Viridiplantae</taxon>
        <taxon>Streptophyta</taxon>
        <taxon>Embryophyta</taxon>
        <taxon>Tracheophyta</taxon>
        <taxon>Spermatophyta</taxon>
        <taxon>Magnoliopsida</taxon>
        <taxon>Liliopsida</taxon>
        <taxon>Zingiberales</taxon>
        <taxon>Zingiberaceae</taxon>
        <taxon>Zingiber</taxon>
    </lineage>
</organism>
<dbReference type="PANTHER" id="PTHR10869:SF238">
    <property type="entry name" value="PROLYL 4-HYDROXYLASE 6-RELATED"/>
    <property type="match status" value="1"/>
</dbReference>
<keyword evidence="19" id="KW-1185">Reference proteome</keyword>
<keyword evidence="8" id="KW-0735">Signal-anchor</keyword>
<feature type="domain" description="ShKT" evidence="17">
    <location>
        <begin position="276"/>
        <end position="316"/>
    </location>
</feature>
<accession>A0A8J5FUA5</accession>
<keyword evidence="5" id="KW-0812">Transmembrane</keyword>
<evidence type="ECO:0000256" key="9">
    <source>
        <dbReference type="ARBA" id="ARBA00022989"/>
    </source>
</evidence>
<evidence type="ECO:0000256" key="12">
    <source>
        <dbReference type="ARBA" id="ARBA00023136"/>
    </source>
</evidence>
<dbReference type="OrthoDB" id="420380at2759"/>
<feature type="signal peptide" evidence="15">
    <location>
        <begin position="1"/>
        <end position="27"/>
    </location>
</feature>
<evidence type="ECO:0000259" key="17">
    <source>
        <dbReference type="PROSITE" id="PS51670"/>
    </source>
</evidence>
<feature type="domain" description="Fe2OG dioxygenase" evidence="16">
    <location>
        <begin position="141"/>
        <end position="260"/>
    </location>
</feature>
<keyword evidence="12" id="KW-0472">Membrane</keyword>
<dbReference type="PANTHER" id="PTHR10869">
    <property type="entry name" value="PROLYL 4-HYDROXYLASE ALPHA SUBUNIT"/>
    <property type="match status" value="1"/>
</dbReference>
<dbReference type="GO" id="GO:0004656">
    <property type="term" value="F:procollagen-proline 4-dioxygenase activity"/>
    <property type="evidence" value="ECO:0007669"/>
    <property type="project" value="UniProtKB-EC"/>
</dbReference>
<dbReference type="SMART" id="SM00702">
    <property type="entry name" value="P4Hc"/>
    <property type="match status" value="1"/>
</dbReference>
<proteinExistence type="inferred from homology"/>
<dbReference type="AlphaFoldDB" id="A0A8J5FUA5"/>
<evidence type="ECO:0000256" key="15">
    <source>
        <dbReference type="SAM" id="SignalP"/>
    </source>
</evidence>
<keyword evidence="13" id="KW-0325">Glycoprotein</keyword>
<evidence type="ECO:0000256" key="3">
    <source>
        <dbReference type="ARBA" id="ARBA00006511"/>
    </source>
</evidence>
<dbReference type="InterPro" id="IPR005123">
    <property type="entry name" value="Oxoglu/Fe-dep_dioxygenase_dom"/>
</dbReference>
<dbReference type="PROSITE" id="PS51471">
    <property type="entry name" value="FE2OG_OXY"/>
    <property type="match status" value="1"/>
</dbReference>
<comment type="cofactor">
    <cofactor evidence="1">
        <name>L-ascorbate</name>
        <dbReference type="ChEBI" id="CHEBI:38290"/>
    </cofactor>
</comment>
<evidence type="ECO:0000313" key="19">
    <source>
        <dbReference type="Proteomes" id="UP000734854"/>
    </source>
</evidence>
<dbReference type="SMART" id="SM00254">
    <property type="entry name" value="ShKT"/>
    <property type="match status" value="1"/>
</dbReference>
<dbReference type="InterPro" id="IPR045054">
    <property type="entry name" value="P4HA-like"/>
</dbReference>
<evidence type="ECO:0000256" key="14">
    <source>
        <dbReference type="ARBA" id="ARBA00049169"/>
    </source>
</evidence>
<comment type="similarity">
    <text evidence="3">Belongs to the P4HA family.</text>
</comment>
<comment type="catalytic activity">
    <reaction evidence="14">
        <text>L-prolyl-[collagen] + 2-oxoglutarate + O2 = trans-4-hydroxy-L-prolyl-[collagen] + succinate + CO2</text>
        <dbReference type="Rhea" id="RHEA:18945"/>
        <dbReference type="Rhea" id="RHEA-COMP:11676"/>
        <dbReference type="Rhea" id="RHEA-COMP:11680"/>
        <dbReference type="ChEBI" id="CHEBI:15379"/>
        <dbReference type="ChEBI" id="CHEBI:16526"/>
        <dbReference type="ChEBI" id="CHEBI:16810"/>
        <dbReference type="ChEBI" id="CHEBI:30031"/>
        <dbReference type="ChEBI" id="CHEBI:50342"/>
        <dbReference type="ChEBI" id="CHEBI:61965"/>
        <dbReference type="EC" id="1.14.11.2"/>
    </reaction>
</comment>
<dbReference type="InterPro" id="IPR006620">
    <property type="entry name" value="Pro_4_hyd_alph"/>
</dbReference>
<evidence type="ECO:0000256" key="2">
    <source>
        <dbReference type="ARBA" id="ARBA00004648"/>
    </source>
</evidence>
<keyword evidence="7" id="KW-0223">Dioxygenase</keyword>
<dbReference type="GO" id="GO:0031418">
    <property type="term" value="F:L-ascorbic acid binding"/>
    <property type="evidence" value="ECO:0007669"/>
    <property type="project" value="InterPro"/>
</dbReference>
<evidence type="ECO:0000256" key="8">
    <source>
        <dbReference type="ARBA" id="ARBA00022968"/>
    </source>
</evidence>
<protein>
    <recommendedName>
        <fullName evidence="4">procollagen-proline 4-dioxygenase</fullName>
        <ecNumber evidence="4">1.14.11.2</ecNumber>
    </recommendedName>
</protein>
<keyword evidence="11" id="KW-0408">Iron</keyword>
<gene>
    <name evidence="18" type="ORF">ZIOFF_049454</name>
</gene>
<evidence type="ECO:0000256" key="10">
    <source>
        <dbReference type="ARBA" id="ARBA00023002"/>
    </source>
</evidence>
<reference evidence="18 19" key="1">
    <citation type="submission" date="2020-08" db="EMBL/GenBank/DDBJ databases">
        <title>Plant Genome Project.</title>
        <authorList>
            <person name="Zhang R.-G."/>
        </authorList>
    </citation>
    <scope>NUCLEOTIDE SEQUENCE [LARGE SCALE GENOMIC DNA]</scope>
    <source>
        <tissue evidence="18">Rhizome</tissue>
    </source>
</reference>